<dbReference type="PRINTS" id="PR00320">
    <property type="entry name" value="GPROTEINBRPT"/>
</dbReference>
<dbReference type="PANTHER" id="PTHR19879">
    <property type="entry name" value="TRANSCRIPTION INITIATION FACTOR TFIID"/>
    <property type="match status" value="1"/>
</dbReference>
<evidence type="ECO:0000256" key="7">
    <source>
        <dbReference type="ARBA" id="ARBA00023004"/>
    </source>
</evidence>
<dbReference type="OrthoDB" id="235631at2"/>
<dbReference type="GO" id="GO:0020037">
    <property type="term" value="F:heme binding"/>
    <property type="evidence" value="ECO:0007669"/>
    <property type="project" value="InterPro"/>
</dbReference>
<keyword evidence="13" id="KW-1185">Reference proteome</keyword>
<keyword evidence="10" id="KW-0732">Signal</keyword>
<proteinExistence type="predicted"/>
<keyword evidence="2 8" id="KW-0853">WD repeat</keyword>
<dbReference type="InterPro" id="IPR009056">
    <property type="entry name" value="Cyt_c-like_dom"/>
</dbReference>
<dbReference type="Gene3D" id="1.10.760.10">
    <property type="entry name" value="Cytochrome c-like domain"/>
    <property type="match status" value="1"/>
</dbReference>
<dbReference type="InterPro" id="IPR036322">
    <property type="entry name" value="WD40_repeat_dom_sf"/>
</dbReference>
<keyword evidence="4 9" id="KW-0479">Metal-binding</keyword>
<evidence type="ECO:0000259" key="11">
    <source>
        <dbReference type="PROSITE" id="PS51007"/>
    </source>
</evidence>
<dbReference type="AlphaFoldDB" id="A0A154VRM0"/>
<feature type="chain" id="PRO_5007602063" description="Cytochrome c domain-containing protein" evidence="10">
    <location>
        <begin position="22"/>
        <end position="430"/>
    </location>
</feature>
<feature type="domain" description="Cytochrome c" evidence="11">
    <location>
        <begin position="326"/>
        <end position="427"/>
    </location>
</feature>
<dbReference type="PROSITE" id="PS50294">
    <property type="entry name" value="WD_REPEATS_REGION"/>
    <property type="match status" value="5"/>
</dbReference>
<dbReference type="InterPro" id="IPR020472">
    <property type="entry name" value="WD40_PAC1"/>
</dbReference>
<dbReference type="InterPro" id="IPR019775">
    <property type="entry name" value="WD40_repeat_CS"/>
</dbReference>
<organism evidence="12 13">
    <name type="scientific">Oceanibaculum pacificum</name>
    <dbReference type="NCBI Taxonomy" id="580166"/>
    <lineage>
        <taxon>Bacteria</taxon>
        <taxon>Pseudomonadati</taxon>
        <taxon>Pseudomonadota</taxon>
        <taxon>Alphaproteobacteria</taxon>
        <taxon>Rhodospirillales</taxon>
        <taxon>Oceanibaculaceae</taxon>
        <taxon>Oceanibaculum</taxon>
    </lineage>
</organism>
<evidence type="ECO:0000256" key="1">
    <source>
        <dbReference type="ARBA" id="ARBA00022448"/>
    </source>
</evidence>
<dbReference type="RefSeq" id="WP_067558764.1">
    <property type="nucleotide sequence ID" value="NZ_LPXN01000139.1"/>
</dbReference>
<feature type="repeat" description="WD" evidence="8">
    <location>
        <begin position="270"/>
        <end position="311"/>
    </location>
</feature>
<protein>
    <recommendedName>
        <fullName evidence="11">Cytochrome c domain-containing protein</fullName>
    </recommendedName>
</protein>
<keyword evidence="5" id="KW-0677">Repeat</keyword>
<gene>
    <name evidence="12" type="ORF">AUP43_12500</name>
</gene>
<reference evidence="12 13" key="1">
    <citation type="submission" date="2015-12" db="EMBL/GenBank/DDBJ databases">
        <title>Genome sequence of Oceanibaculum pacificum MCCC 1A02656.</title>
        <authorList>
            <person name="Lu L."/>
            <person name="Lai Q."/>
            <person name="Shao Z."/>
            <person name="Qian P."/>
        </authorList>
    </citation>
    <scope>NUCLEOTIDE SEQUENCE [LARGE SCALE GENOMIC DNA]</scope>
    <source>
        <strain evidence="12 13">MCCC 1A02656</strain>
    </source>
</reference>
<dbReference type="CDD" id="cd00200">
    <property type="entry name" value="WD40"/>
    <property type="match status" value="1"/>
</dbReference>
<feature type="repeat" description="WD" evidence="8">
    <location>
        <begin position="146"/>
        <end position="187"/>
    </location>
</feature>
<dbReference type="SUPFAM" id="SSF50978">
    <property type="entry name" value="WD40 repeat-like"/>
    <property type="match status" value="1"/>
</dbReference>
<dbReference type="GO" id="GO:0046872">
    <property type="term" value="F:metal ion binding"/>
    <property type="evidence" value="ECO:0007669"/>
    <property type="project" value="UniProtKB-KW"/>
</dbReference>
<dbReference type="Pfam" id="PF00400">
    <property type="entry name" value="WD40"/>
    <property type="match status" value="7"/>
</dbReference>
<dbReference type="PROSITE" id="PS50082">
    <property type="entry name" value="WD_REPEATS_2"/>
    <property type="match status" value="6"/>
</dbReference>
<dbReference type="PRINTS" id="PR00604">
    <property type="entry name" value="CYTCHRMECIAB"/>
</dbReference>
<feature type="repeat" description="WD" evidence="8">
    <location>
        <begin position="65"/>
        <end position="105"/>
    </location>
</feature>
<dbReference type="PROSITE" id="PS00678">
    <property type="entry name" value="WD_REPEATS_1"/>
    <property type="match status" value="4"/>
</dbReference>
<evidence type="ECO:0000256" key="9">
    <source>
        <dbReference type="PROSITE-ProRule" id="PRU00433"/>
    </source>
</evidence>
<evidence type="ECO:0000256" key="2">
    <source>
        <dbReference type="ARBA" id="ARBA00022574"/>
    </source>
</evidence>
<dbReference type="EMBL" id="LPXN01000139">
    <property type="protein sequence ID" value="KZD03915.1"/>
    <property type="molecule type" value="Genomic_DNA"/>
</dbReference>
<dbReference type="InterPro" id="IPR036909">
    <property type="entry name" value="Cyt_c-like_dom_sf"/>
</dbReference>
<dbReference type="InterPro" id="IPR002327">
    <property type="entry name" value="Cyt_c_1A/1B"/>
</dbReference>
<accession>A0A154VRM0</accession>
<dbReference type="PANTHER" id="PTHR19879:SF9">
    <property type="entry name" value="TRANSCRIPTION INITIATION FACTOR TFIID SUBUNIT 5"/>
    <property type="match status" value="1"/>
</dbReference>
<keyword evidence="6" id="KW-0249">Electron transport</keyword>
<keyword evidence="3 9" id="KW-0349">Heme</keyword>
<evidence type="ECO:0000256" key="8">
    <source>
        <dbReference type="PROSITE-ProRule" id="PRU00221"/>
    </source>
</evidence>
<feature type="repeat" description="WD" evidence="8">
    <location>
        <begin position="188"/>
        <end position="229"/>
    </location>
</feature>
<dbReference type="InterPro" id="IPR001680">
    <property type="entry name" value="WD40_rpt"/>
</dbReference>
<evidence type="ECO:0000313" key="12">
    <source>
        <dbReference type="EMBL" id="KZD03915.1"/>
    </source>
</evidence>
<dbReference type="SUPFAM" id="SSF46626">
    <property type="entry name" value="Cytochrome c"/>
    <property type="match status" value="1"/>
</dbReference>
<dbReference type="SMART" id="SM00320">
    <property type="entry name" value="WD40"/>
    <property type="match status" value="7"/>
</dbReference>
<dbReference type="PROSITE" id="PS51007">
    <property type="entry name" value="CYTC"/>
    <property type="match status" value="1"/>
</dbReference>
<dbReference type="Pfam" id="PF00034">
    <property type="entry name" value="Cytochrom_C"/>
    <property type="match status" value="1"/>
</dbReference>
<keyword evidence="7 9" id="KW-0408">Iron</keyword>
<evidence type="ECO:0000313" key="13">
    <source>
        <dbReference type="Proteomes" id="UP000076400"/>
    </source>
</evidence>
<feature type="repeat" description="WD" evidence="8">
    <location>
        <begin position="23"/>
        <end position="64"/>
    </location>
</feature>
<dbReference type="Gene3D" id="2.130.10.10">
    <property type="entry name" value="YVTN repeat-like/Quinoprotein amine dehydrogenase"/>
    <property type="match status" value="2"/>
</dbReference>
<evidence type="ECO:0000256" key="5">
    <source>
        <dbReference type="ARBA" id="ARBA00022737"/>
    </source>
</evidence>
<evidence type="ECO:0000256" key="10">
    <source>
        <dbReference type="SAM" id="SignalP"/>
    </source>
</evidence>
<evidence type="ECO:0000256" key="3">
    <source>
        <dbReference type="ARBA" id="ARBA00022617"/>
    </source>
</evidence>
<evidence type="ECO:0000256" key="6">
    <source>
        <dbReference type="ARBA" id="ARBA00022982"/>
    </source>
</evidence>
<dbReference type="STRING" id="580166.AUP43_12500"/>
<comment type="caution">
    <text evidence="12">The sequence shown here is derived from an EMBL/GenBank/DDBJ whole genome shotgun (WGS) entry which is preliminary data.</text>
</comment>
<feature type="repeat" description="WD" evidence="8">
    <location>
        <begin position="106"/>
        <end position="145"/>
    </location>
</feature>
<dbReference type="InterPro" id="IPR015943">
    <property type="entry name" value="WD40/YVTN_repeat-like_dom_sf"/>
</dbReference>
<evidence type="ECO:0000256" key="4">
    <source>
        <dbReference type="ARBA" id="ARBA00022723"/>
    </source>
</evidence>
<name>A0A154VRM0_9PROT</name>
<dbReference type="GO" id="GO:0009055">
    <property type="term" value="F:electron transfer activity"/>
    <property type="evidence" value="ECO:0007669"/>
    <property type="project" value="InterPro"/>
</dbReference>
<sequence>MRSPAGFLGLALLLATSPASAQLAGHGGPVKAVAAAPAEGLAVSGSFDYAVMFWDLPAGRALATLHGHKAAVNAVLMLADRRAVSASDDGDLLLWQADRAEPLRRFAGHQGRVVALAASGNRLGSAAWDGTARLWDMETGAELLRFEGHQGNVNDIALSPDGALAATAGYDSTIRVWRTGDGVQIRELRGHEFGVNSVIFSADGKRVISGGTDESVRLWDIEQGKEIQALLGHRGPVLDLARAPGGGFASAGIDGTIRLYRTPADKPQVLGPRRGAVWSIAFSADGARLLAAGNDGLIRLWDTANGQEITAETPVAAAPPPAMANAGNERGAALFKRCGPCHTVTPDGGNRAGPTLHNIFGRRMGTVAGYPYSEALRKGDIVWTEENVADLFTRGPDVVTPGSKMPLQKLVNPEDRDALIDYLRQVTTPR</sequence>
<dbReference type="Proteomes" id="UP000076400">
    <property type="component" value="Unassembled WGS sequence"/>
</dbReference>
<keyword evidence="1" id="KW-0813">Transport</keyword>
<feature type="signal peptide" evidence="10">
    <location>
        <begin position="1"/>
        <end position="21"/>
    </location>
</feature>